<evidence type="ECO:0008006" key="4">
    <source>
        <dbReference type="Google" id="ProtNLM"/>
    </source>
</evidence>
<dbReference type="STRING" id="578462.A0A0L0SL68"/>
<feature type="region of interest" description="Disordered" evidence="1">
    <location>
        <begin position="194"/>
        <end position="336"/>
    </location>
</feature>
<feature type="compositionally biased region" description="Low complexity" evidence="1">
    <location>
        <begin position="791"/>
        <end position="825"/>
    </location>
</feature>
<feature type="compositionally biased region" description="Low complexity" evidence="1">
    <location>
        <begin position="35"/>
        <end position="57"/>
    </location>
</feature>
<organism evidence="2 3">
    <name type="scientific">Allomyces macrogynus (strain ATCC 38327)</name>
    <name type="common">Allomyces javanicus var. macrogynus</name>
    <dbReference type="NCBI Taxonomy" id="578462"/>
    <lineage>
        <taxon>Eukaryota</taxon>
        <taxon>Fungi</taxon>
        <taxon>Fungi incertae sedis</taxon>
        <taxon>Blastocladiomycota</taxon>
        <taxon>Blastocladiomycetes</taxon>
        <taxon>Blastocladiales</taxon>
        <taxon>Blastocladiaceae</taxon>
        <taxon>Allomyces</taxon>
    </lineage>
</organism>
<dbReference type="Gene3D" id="2.130.10.10">
    <property type="entry name" value="YVTN repeat-like/Quinoprotein amine dehydrogenase"/>
    <property type="match status" value="1"/>
</dbReference>
<feature type="compositionally biased region" description="Polar residues" evidence="1">
    <location>
        <begin position="92"/>
        <end position="104"/>
    </location>
</feature>
<feature type="compositionally biased region" description="Pro residues" evidence="1">
    <location>
        <begin position="134"/>
        <end position="153"/>
    </location>
</feature>
<feature type="region of interest" description="Disordered" evidence="1">
    <location>
        <begin position="1"/>
        <end position="175"/>
    </location>
</feature>
<feature type="compositionally biased region" description="Low complexity" evidence="1">
    <location>
        <begin position="232"/>
        <end position="244"/>
    </location>
</feature>
<keyword evidence="3" id="KW-1185">Reference proteome</keyword>
<dbReference type="SUPFAM" id="SSF69322">
    <property type="entry name" value="Tricorn protease domain 2"/>
    <property type="match status" value="1"/>
</dbReference>
<feature type="compositionally biased region" description="Low complexity" evidence="1">
    <location>
        <begin position="317"/>
        <end position="336"/>
    </location>
</feature>
<evidence type="ECO:0000256" key="1">
    <source>
        <dbReference type="SAM" id="MobiDB-lite"/>
    </source>
</evidence>
<name>A0A0L0SL68_ALLM3</name>
<reference evidence="3" key="2">
    <citation type="submission" date="2009-11" db="EMBL/GenBank/DDBJ databases">
        <title>The Genome Sequence of Allomyces macrogynus strain ATCC 38327.</title>
        <authorList>
            <consortium name="The Broad Institute Genome Sequencing Platform"/>
            <person name="Russ C."/>
            <person name="Cuomo C."/>
            <person name="Shea T."/>
            <person name="Young S.K."/>
            <person name="Zeng Q."/>
            <person name="Koehrsen M."/>
            <person name="Haas B."/>
            <person name="Borodovsky M."/>
            <person name="Guigo R."/>
            <person name="Alvarado L."/>
            <person name="Berlin A."/>
            <person name="Borenstein D."/>
            <person name="Chen Z."/>
            <person name="Engels R."/>
            <person name="Freedman E."/>
            <person name="Gellesch M."/>
            <person name="Goldberg J."/>
            <person name="Griggs A."/>
            <person name="Gujja S."/>
            <person name="Heiman D."/>
            <person name="Hepburn T."/>
            <person name="Howarth C."/>
            <person name="Jen D."/>
            <person name="Larson L."/>
            <person name="Lewis B."/>
            <person name="Mehta T."/>
            <person name="Park D."/>
            <person name="Pearson M."/>
            <person name="Roberts A."/>
            <person name="Saif S."/>
            <person name="Shenoy N."/>
            <person name="Sisk P."/>
            <person name="Stolte C."/>
            <person name="Sykes S."/>
            <person name="Walk T."/>
            <person name="White J."/>
            <person name="Yandava C."/>
            <person name="Burger G."/>
            <person name="Gray M.W."/>
            <person name="Holland P.W.H."/>
            <person name="King N."/>
            <person name="Lang F.B.F."/>
            <person name="Roger A.J."/>
            <person name="Ruiz-Trillo I."/>
            <person name="Lander E."/>
            <person name="Nusbaum C."/>
        </authorList>
    </citation>
    <scope>NUCLEOTIDE SEQUENCE [LARGE SCALE GENOMIC DNA]</scope>
    <source>
        <strain evidence="3">ATCC 38327</strain>
    </source>
</reference>
<dbReference type="InterPro" id="IPR015943">
    <property type="entry name" value="WD40/YVTN_repeat-like_dom_sf"/>
</dbReference>
<proteinExistence type="predicted"/>
<feature type="compositionally biased region" description="Low complexity" evidence="1">
    <location>
        <begin position="154"/>
        <end position="175"/>
    </location>
</feature>
<dbReference type="AlphaFoldDB" id="A0A0L0SL68"/>
<accession>A0A0L0SL68</accession>
<feature type="compositionally biased region" description="Low complexity" evidence="1">
    <location>
        <begin position="256"/>
        <end position="273"/>
    </location>
</feature>
<dbReference type="PANTHER" id="PTHR15551">
    <property type="entry name" value="LIM DOMAIN ONLY 7"/>
    <property type="match status" value="1"/>
</dbReference>
<gene>
    <name evidence="2" type="ORF">AMAG_08332</name>
</gene>
<feature type="compositionally biased region" description="Low complexity" evidence="1">
    <location>
        <begin position="880"/>
        <end position="895"/>
    </location>
</feature>
<dbReference type="EMBL" id="GG745341">
    <property type="protein sequence ID" value="KNE63178.1"/>
    <property type="molecule type" value="Genomic_DNA"/>
</dbReference>
<feature type="compositionally biased region" description="Low complexity" evidence="1">
    <location>
        <begin position="121"/>
        <end position="133"/>
    </location>
</feature>
<feature type="compositionally biased region" description="Pro residues" evidence="1">
    <location>
        <begin position="245"/>
        <end position="255"/>
    </location>
</feature>
<dbReference type="VEuPathDB" id="FungiDB:AMAG_08332"/>
<reference evidence="2 3" key="1">
    <citation type="submission" date="2009-11" db="EMBL/GenBank/DDBJ databases">
        <title>Annotation of Allomyces macrogynus ATCC 38327.</title>
        <authorList>
            <consortium name="The Broad Institute Genome Sequencing Platform"/>
            <person name="Russ C."/>
            <person name="Cuomo C."/>
            <person name="Burger G."/>
            <person name="Gray M.W."/>
            <person name="Holland P.W.H."/>
            <person name="King N."/>
            <person name="Lang F.B.F."/>
            <person name="Roger A.J."/>
            <person name="Ruiz-Trillo I."/>
            <person name="Young S.K."/>
            <person name="Zeng Q."/>
            <person name="Gargeya S."/>
            <person name="Fitzgerald M."/>
            <person name="Haas B."/>
            <person name="Abouelleil A."/>
            <person name="Alvarado L."/>
            <person name="Arachchi H.M."/>
            <person name="Berlin A."/>
            <person name="Chapman S.B."/>
            <person name="Gearin G."/>
            <person name="Goldberg J."/>
            <person name="Griggs A."/>
            <person name="Gujja S."/>
            <person name="Hansen M."/>
            <person name="Heiman D."/>
            <person name="Howarth C."/>
            <person name="Larimer J."/>
            <person name="Lui A."/>
            <person name="MacDonald P.J.P."/>
            <person name="McCowen C."/>
            <person name="Montmayeur A."/>
            <person name="Murphy C."/>
            <person name="Neiman D."/>
            <person name="Pearson M."/>
            <person name="Priest M."/>
            <person name="Roberts A."/>
            <person name="Saif S."/>
            <person name="Shea T."/>
            <person name="Sisk P."/>
            <person name="Stolte C."/>
            <person name="Sykes S."/>
            <person name="Wortman J."/>
            <person name="Nusbaum C."/>
            <person name="Birren B."/>
        </authorList>
    </citation>
    <scope>NUCLEOTIDE SEQUENCE [LARGE SCALE GENOMIC DNA]</scope>
    <source>
        <strain evidence="2 3">ATCC 38327</strain>
    </source>
</reference>
<feature type="region of interest" description="Disordered" evidence="1">
    <location>
        <begin position="880"/>
        <end position="902"/>
    </location>
</feature>
<feature type="compositionally biased region" description="Acidic residues" evidence="1">
    <location>
        <begin position="380"/>
        <end position="396"/>
    </location>
</feature>
<feature type="region of interest" description="Disordered" evidence="1">
    <location>
        <begin position="359"/>
        <end position="397"/>
    </location>
</feature>
<evidence type="ECO:0000313" key="3">
    <source>
        <dbReference type="Proteomes" id="UP000054350"/>
    </source>
</evidence>
<feature type="region of interest" description="Disordered" evidence="1">
    <location>
        <begin position="781"/>
        <end position="847"/>
    </location>
</feature>
<dbReference type="PANTHER" id="PTHR15551:SF3">
    <property type="entry name" value="LIM AND CALPONIN HOMOLOGY DOMAINS-CONTAINING PROTEIN 1"/>
    <property type="match status" value="1"/>
</dbReference>
<sequence>MDHHQQPGPSPSPMDHTKRFLDMLNRPTASPSPPHSGSGSAASQAASATAVPGAYPAATPPPTLRSPSAPGGPPSGAAPAPGMHPLGPLQALLNSAVQGRQASPQPLLHLMNAGGGEASGRQQQQHQQQQQRAVPPPPVPLHQLFAPPPPGQQQPPAFGHVGASPAPAAPAQAPQSPAHIMDLQRLLNLSSRQLAPSPATNPAPAPAPLAAAPPHLSRHASDLELPPAVSNAPTAATTAMRMTTPPAPAPVPAPTQAPASAFSYVNPFQFFDQVPPPPAQPQQQPQHVDEPKKAGKKNATSPARTKSPKRASPARKGASPARKSGSPASARAPPVAPVEPAMVESLPVEVAEEAVPLQEPPAAVIEPETEPDVAKSPEVSADDDGYQDENEDEDDEPHVRAMRRLTVESHVSAVAATAQPLELPVAEPEVMGGILALDAPIKSPKQNLPVYRIPLASVPVTALDAVANAYDLVPDVQASRMVSDGTMVALTSGAASDQLQVIDVAARQPLAVFDDWDRPINAMAMNASYLAVDHGNGDLSVFTLQGGLVALVSEAKVRGPTGGSATVSHMLLLGNDQLVLACATPTAGSYVAVIDVPALPARDTIDLAETARAVRTPGPITHLTAASLSYYFWTVVGGTDLKLWSGLTLHRSCTLPVAVQSVHSLAHSAHELLLVVAARDAPDLLLLGMARNAARTCQVLARLALTGTSAARLGRVASHSIGPWLRSHRPVEPNVRAAVGQVVKDALVPRYEAMTREMFAQMQAAFERGLEVSMGKQQVQAQQEQQERQQQEQQQRHLQQQQQVHQHQQQQQYQQPQTQQHTVHQLARATSQQPLSPRAPAYSSSTATAAGTLHASSSSASLYGGANTGNVAAAAIPATPTSATAPSLPSSTTTAVPPPATSSLNMSVEQQVSWLLQGGQVDEAVATVLSTAQFADLHATILTWLTPDQVFPSHGAPTPLKAGTVLTLLSYLAAALSQNVAWADTVVPWLLAGITTATPGRDPAVAQYVPECVRSIVQHLEVAEAKLARTPAGGAPHVMSIRLMVRALRAGSMMG</sequence>
<dbReference type="Proteomes" id="UP000054350">
    <property type="component" value="Unassembled WGS sequence"/>
</dbReference>
<evidence type="ECO:0000313" key="2">
    <source>
        <dbReference type="EMBL" id="KNE63178.1"/>
    </source>
</evidence>
<protein>
    <recommendedName>
        <fullName evidence="4">Enhancer of mRNA-decapping protein 4 WD40 repeat region domain-containing protein</fullName>
    </recommendedName>
</protein>